<dbReference type="InterPro" id="IPR011856">
    <property type="entry name" value="tRNA_endonuc-like_dom_sf"/>
</dbReference>
<dbReference type="Pfam" id="PF02021">
    <property type="entry name" value="UPF0102"/>
    <property type="match status" value="1"/>
</dbReference>
<organism evidence="3 4">
    <name type="scientific">Commensalibacter oyaizuii</name>
    <dbReference type="NCBI Taxonomy" id="3043873"/>
    <lineage>
        <taxon>Bacteria</taxon>
        <taxon>Pseudomonadati</taxon>
        <taxon>Pseudomonadota</taxon>
        <taxon>Alphaproteobacteria</taxon>
        <taxon>Acetobacterales</taxon>
        <taxon>Acetobacteraceae</taxon>
    </lineage>
</organism>
<dbReference type="InterPro" id="IPR011335">
    <property type="entry name" value="Restrct_endonuc-II-like"/>
</dbReference>
<reference evidence="3" key="1">
    <citation type="submission" date="2023-05" db="EMBL/GenBank/DDBJ databases">
        <title>Whole genome sequence of Commensalibacter sp.</title>
        <authorList>
            <person name="Charoenyingcharoen P."/>
            <person name="Yukphan P."/>
        </authorList>
    </citation>
    <scope>NUCLEOTIDE SEQUENCE</scope>
    <source>
        <strain evidence="3">TBRC 16381</strain>
    </source>
</reference>
<dbReference type="RefSeq" id="WP_281447409.1">
    <property type="nucleotide sequence ID" value="NZ_JASBAO010000001.1"/>
</dbReference>
<evidence type="ECO:0000313" key="4">
    <source>
        <dbReference type="Proteomes" id="UP001431634"/>
    </source>
</evidence>
<proteinExistence type="inferred from homology"/>
<evidence type="ECO:0000313" key="3">
    <source>
        <dbReference type="EMBL" id="MDI2090260.1"/>
    </source>
</evidence>
<comment type="similarity">
    <text evidence="1 2">Belongs to the UPF0102 family.</text>
</comment>
<accession>A0ABT6PZH5</accession>
<comment type="caution">
    <text evidence="3">The sequence shown here is derived from an EMBL/GenBank/DDBJ whole genome shotgun (WGS) entry which is preliminary data.</text>
</comment>
<gene>
    <name evidence="3" type="ORF">QJV27_02490</name>
</gene>
<dbReference type="HAMAP" id="MF_00048">
    <property type="entry name" value="UPF0102"/>
    <property type="match status" value="1"/>
</dbReference>
<sequence length="123" mass="14543">MIKNNKKTGHVAYIRGKLAEEIAEIYLIKKNWQILQRRFRCPLGEIDLIARKNDWLLFIEVKSRKSMKDALLALSAKQQRRLANAASYYLDFFMESNFNNIRFDLIAIDELEQIEHIKNITTL</sequence>
<evidence type="ECO:0000256" key="1">
    <source>
        <dbReference type="ARBA" id="ARBA00006738"/>
    </source>
</evidence>
<evidence type="ECO:0000256" key="2">
    <source>
        <dbReference type="HAMAP-Rule" id="MF_00048"/>
    </source>
</evidence>
<protein>
    <recommendedName>
        <fullName evidence="2">UPF0102 protein QJV27_02490</fullName>
    </recommendedName>
</protein>
<dbReference type="Gene3D" id="3.40.1350.10">
    <property type="match status" value="1"/>
</dbReference>
<dbReference type="EMBL" id="JASBAO010000001">
    <property type="protein sequence ID" value="MDI2090260.1"/>
    <property type="molecule type" value="Genomic_DNA"/>
</dbReference>
<dbReference type="InterPro" id="IPR003509">
    <property type="entry name" value="UPF0102_YraN-like"/>
</dbReference>
<dbReference type="Proteomes" id="UP001431634">
    <property type="component" value="Unassembled WGS sequence"/>
</dbReference>
<keyword evidence="4" id="KW-1185">Reference proteome</keyword>
<dbReference type="NCBIfam" id="NF009150">
    <property type="entry name" value="PRK12497.1-3"/>
    <property type="match status" value="1"/>
</dbReference>
<dbReference type="PANTHER" id="PTHR34039:SF1">
    <property type="entry name" value="UPF0102 PROTEIN YRAN"/>
    <property type="match status" value="1"/>
</dbReference>
<dbReference type="SUPFAM" id="SSF52980">
    <property type="entry name" value="Restriction endonuclease-like"/>
    <property type="match status" value="1"/>
</dbReference>
<name>A0ABT6PZH5_9PROT</name>
<dbReference type="PANTHER" id="PTHR34039">
    <property type="entry name" value="UPF0102 PROTEIN YRAN"/>
    <property type="match status" value="1"/>
</dbReference>